<reference evidence="1" key="1">
    <citation type="submission" date="2022-06" db="EMBL/GenBank/DDBJ databases">
        <title>Phylogenomic reconstructions and comparative analyses of Kickxellomycotina fungi.</title>
        <authorList>
            <person name="Reynolds N.K."/>
            <person name="Stajich J.E."/>
            <person name="Barry K."/>
            <person name="Grigoriev I.V."/>
            <person name="Crous P."/>
            <person name="Smith M.E."/>
        </authorList>
    </citation>
    <scope>NUCLEOTIDE SEQUENCE</scope>
    <source>
        <strain evidence="1">RSA 2271</strain>
    </source>
</reference>
<name>A0ACC1HGZ7_9FUNG</name>
<dbReference type="EMBL" id="JAMZIH010005606">
    <property type="protein sequence ID" value="KAJ1674911.1"/>
    <property type="molecule type" value="Genomic_DNA"/>
</dbReference>
<proteinExistence type="predicted"/>
<dbReference type="Proteomes" id="UP001145114">
    <property type="component" value="Unassembled WGS sequence"/>
</dbReference>
<keyword evidence="2" id="KW-1185">Reference proteome</keyword>
<comment type="caution">
    <text evidence="1">The sequence shown here is derived from an EMBL/GenBank/DDBJ whole genome shotgun (WGS) entry which is preliminary data.</text>
</comment>
<protein>
    <submittedName>
        <fullName evidence="1">Uncharacterized protein</fullName>
    </submittedName>
</protein>
<evidence type="ECO:0000313" key="2">
    <source>
        <dbReference type="Proteomes" id="UP001145114"/>
    </source>
</evidence>
<feature type="non-terminal residue" evidence="1">
    <location>
        <position position="625"/>
    </location>
</feature>
<evidence type="ECO:0000313" key="1">
    <source>
        <dbReference type="EMBL" id="KAJ1674911.1"/>
    </source>
</evidence>
<organism evidence="1 2">
    <name type="scientific">Spiromyces aspiralis</name>
    <dbReference type="NCBI Taxonomy" id="68401"/>
    <lineage>
        <taxon>Eukaryota</taxon>
        <taxon>Fungi</taxon>
        <taxon>Fungi incertae sedis</taxon>
        <taxon>Zoopagomycota</taxon>
        <taxon>Kickxellomycotina</taxon>
        <taxon>Kickxellomycetes</taxon>
        <taxon>Kickxellales</taxon>
        <taxon>Kickxellaceae</taxon>
        <taxon>Spiromyces</taxon>
    </lineage>
</organism>
<sequence>MIPTDISSSIQETASGQISLKEALQFAGVELDGQNANLHKCRPVDARLSRRYRLFEQALWNLIDRTHPTILPLGLRLTDKSPTSTAVANTELIRIQLDVVLSFKSLLIFARTKPGPCPLQPLRCLGFTQTPASGLPPNHEKCSTRLILCPGGLLADPADPNDLSSKTREDRLAAEKRSREVWSIVLAEEGDADILDSSDRQSRNRQNMAPDYMWVRVVDADILVYYPTNHILVATMPTSSSRSTNTSRASNGSAAPRPATARVPGDSAMNGSQPASDSPAPQMRTASDGQGSERMSEELSEEEGELTEKDEDDGELELELEEGAIDTSSDTTAANSPAQEPEDTVRDVREDAASFSIFSELQDIVDAFEQESKELEAAKPVWEEGATKAIPQHPDMGNTSGKRSRESMPPLRKRAKTEDGLAPNAGAAEIADPQGRSLLGGIPAEPTSVERFGGVYAQRELPSSGMSVLDSMDLDMGMGSDPLNIDDELNMFEMESKPVNGAGIEDVLISSQKQGFGEPFDSTFINDIKNAATTTSSKAEPGQKTPLIKPESQREDGAHLADSKGLSLDNMFDDSIFESYFDSTTTAAAPSSTITTTTTLETPTLGKIGLGLSAHQGSTKDDLAK</sequence>
<gene>
    <name evidence="1" type="ORF">EV182_002315</name>
</gene>
<accession>A0ACC1HGZ7</accession>